<name>A0A136JK88_9PEZI</name>
<proteinExistence type="predicted"/>
<evidence type="ECO:0000313" key="3">
    <source>
        <dbReference type="Proteomes" id="UP000070501"/>
    </source>
</evidence>
<dbReference type="AlphaFoldDB" id="A0A136JK88"/>
<protein>
    <submittedName>
        <fullName evidence="2">Uncharacterized protein</fullName>
    </submittedName>
</protein>
<accession>A0A136JK88</accession>
<organism evidence="2 3">
    <name type="scientific">Microdochium bolleyi</name>
    <dbReference type="NCBI Taxonomy" id="196109"/>
    <lineage>
        <taxon>Eukaryota</taxon>
        <taxon>Fungi</taxon>
        <taxon>Dikarya</taxon>
        <taxon>Ascomycota</taxon>
        <taxon>Pezizomycotina</taxon>
        <taxon>Sordariomycetes</taxon>
        <taxon>Xylariomycetidae</taxon>
        <taxon>Xylariales</taxon>
        <taxon>Microdochiaceae</taxon>
        <taxon>Microdochium</taxon>
    </lineage>
</organism>
<feature type="compositionally biased region" description="Basic residues" evidence="1">
    <location>
        <begin position="97"/>
        <end position="109"/>
    </location>
</feature>
<dbReference type="Proteomes" id="UP000070501">
    <property type="component" value="Unassembled WGS sequence"/>
</dbReference>
<dbReference type="InParanoid" id="A0A136JK88"/>
<dbReference type="EMBL" id="KQ964245">
    <property type="protein sequence ID" value="KXJ97565.1"/>
    <property type="molecule type" value="Genomic_DNA"/>
</dbReference>
<feature type="region of interest" description="Disordered" evidence="1">
    <location>
        <begin position="85"/>
        <end position="121"/>
    </location>
</feature>
<evidence type="ECO:0000313" key="2">
    <source>
        <dbReference type="EMBL" id="KXJ97565.1"/>
    </source>
</evidence>
<evidence type="ECO:0000256" key="1">
    <source>
        <dbReference type="SAM" id="MobiDB-lite"/>
    </source>
</evidence>
<gene>
    <name evidence="2" type="ORF">Micbo1qcDRAFT_171229</name>
</gene>
<keyword evidence="3" id="KW-1185">Reference proteome</keyword>
<sequence>MRDGGKPEQGLELAKHLQDGAGVGGLAGPIKSGAAGRCGRAVARRSLPAYAWWRSRGARGGSGEMDDAMETEREEVEVWPVRRCSSGGAGKVDGRPRRSARRLSSRPRAVRGVGGSAAAPTGRANQHIGCLPLACLFRAASRPARAGSVRAGARPQPGLGLSKLDSQYHWKTDIRRTDKARQDRAAKSLLLLGVVGRGGTDSIANLKKKSRNEIITRLQAGAHRGTLAVPIAKPPRLGSSGLDCDARPGPRGFPSR</sequence>
<feature type="compositionally biased region" description="Low complexity" evidence="1">
    <location>
        <begin position="110"/>
        <end position="120"/>
    </location>
</feature>
<reference evidence="3" key="1">
    <citation type="submission" date="2016-02" db="EMBL/GenBank/DDBJ databases">
        <title>Draft genome sequence of Microdochium bolleyi, a fungal endophyte of beachgrass.</title>
        <authorList>
            <consortium name="DOE Joint Genome Institute"/>
            <person name="David A.S."/>
            <person name="May G."/>
            <person name="Haridas S."/>
            <person name="Lim J."/>
            <person name="Wang M."/>
            <person name="Labutti K."/>
            <person name="Lipzen A."/>
            <person name="Barry K."/>
            <person name="Grigoriev I.V."/>
        </authorList>
    </citation>
    <scope>NUCLEOTIDE SEQUENCE [LARGE SCALE GENOMIC DNA]</scope>
    <source>
        <strain evidence="3">J235TASD1</strain>
    </source>
</reference>
<feature type="region of interest" description="Disordered" evidence="1">
    <location>
        <begin position="232"/>
        <end position="256"/>
    </location>
</feature>